<dbReference type="PANTHER" id="PTHR20882:SF14">
    <property type="entry name" value="CYTOPLASMIC TRNA 2-THIOLATION PROTEIN 2"/>
    <property type="match status" value="1"/>
</dbReference>
<evidence type="ECO:0000256" key="1">
    <source>
        <dbReference type="ARBA" id="ARBA00022490"/>
    </source>
</evidence>
<dbReference type="HAMAP" id="MF_03054">
    <property type="entry name" value="CTU2"/>
    <property type="match status" value="1"/>
</dbReference>
<comment type="similarity">
    <text evidence="3">Belongs to the CTU2/NCS2 family.</text>
</comment>
<evidence type="ECO:0000256" key="3">
    <source>
        <dbReference type="HAMAP-Rule" id="MF_03054"/>
    </source>
</evidence>
<comment type="pathway">
    <text evidence="3">tRNA modification; 5-methoxycarbonylmethyl-2-thiouridine-tRNA biosynthesis.</text>
</comment>
<evidence type="ECO:0000256" key="2">
    <source>
        <dbReference type="ARBA" id="ARBA00022694"/>
    </source>
</evidence>
<evidence type="ECO:0000313" key="5">
    <source>
        <dbReference type="Proteomes" id="UP001174936"/>
    </source>
</evidence>
<dbReference type="InterPro" id="IPR019407">
    <property type="entry name" value="CTU2"/>
</dbReference>
<dbReference type="GO" id="GO:0000049">
    <property type="term" value="F:tRNA binding"/>
    <property type="evidence" value="ECO:0007669"/>
    <property type="project" value="InterPro"/>
</dbReference>
<dbReference type="GO" id="GO:0016779">
    <property type="term" value="F:nucleotidyltransferase activity"/>
    <property type="evidence" value="ECO:0007669"/>
    <property type="project" value="UniProtKB-UniRule"/>
</dbReference>
<proteinExistence type="inferred from homology"/>
<dbReference type="EMBL" id="JAULSV010000004">
    <property type="protein sequence ID" value="KAK0646120.1"/>
    <property type="molecule type" value="Genomic_DNA"/>
</dbReference>
<evidence type="ECO:0000313" key="4">
    <source>
        <dbReference type="EMBL" id="KAK0646120.1"/>
    </source>
</evidence>
<protein>
    <recommendedName>
        <fullName evidence="3">Cytoplasmic tRNA 2-thiolation protein 2</fullName>
    </recommendedName>
</protein>
<gene>
    <name evidence="3" type="primary">NCS2</name>
    <name evidence="3" type="synonym">CTU2</name>
    <name evidence="4" type="ORF">B0T16DRAFT_510053</name>
</gene>
<comment type="function">
    <text evidence="3">Plays a central role in 2-thiolation of mcm(5)S(2)U at tRNA wobble positions of tRNA(Lys), tRNA(Glu) and tRNA(Gln). May act by forming a heterodimer with NCS6 that ligates sulfur from thiocarboxylated URM1 onto the uridine of tRNAs at wobble position. Prior mcm(5) tRNA modification by the elongator complex is required for 2-thiolation. May also be involved in protein urmylation.</text>
</comment>
<accession>A0AA39Y666</accession>
<dbReference type="InterPro" id="IPR014729">
    <property type="entry name" value="Rossmann-like_a/b/a_fold"/>
</dbReference>
<comment type="caution">
    <text evidence="4">The sequence shown here is derived from an EMBL/GenBank/DDBJ whole genome shotgun (WGS) entry which is preliminary data.</text>
</comment>
<dbReference type="GO" id="GO:0016783">
    <property type="term" value="F:sulfurtransferase activity"/>
    <property type="evidence" value="ECO:0007669"/>
    <property type="project" value="TreeGrafter"/>
</dbReference>
<organism evidence="4 5">
    <name type="scientific">Cercophora newfieldiana</name>
    <dbReference type="NCBI Taxonomy" id="92897"/>
    <lineage>
        <taxon>Eukaryota</taxon>
        <taxon>Fungi</taxon>
        <taxon>Dikarya</taxon>
        <taxon>Ascomycota</taxon>
        <taxon>Pezizomycotina</taxon>
        <taxon>Sordariomycetes</taxon>
        <taxon>Sordariomycetidae</taxon>
        <taxon>Sordariales</taxon>
        <taxon>Lasiosphaeriaceae</taxon>
        <taxon>Cercophora</taxon>
    </lineage>
</organism>
<comment type="subcellular location">
    <subcellularLocation>
        <location evidence="3">Cytoplasm</location>
    </subcellularLocation>
</comment>
<dbReference type="GO" id="GO:0002143">
    <property type="term" value="P:tRNA wobble position uridine thiolation"/>
    <property type="evidence" value="ECO:0007669"/>
    <property type="project" value="TreeGrafter"/>
</dbReference>
<dbReference type="PANTHER" id="PTHR20882">
    <property type="entry name" value="CYTOPLASMIC TRNA 2-THIOLATION PROTEIN 2"/>
    <property type="match status" value="1"/>
</dbReference>
<dbReference type="GO" id="GO:0005829">
    <property type="term" value="C:cytosol"/>
    <property type="evidence" value="ECO:0007669"/>
    <property type="project" value="TreeGrafter"/>
</dbReference>
<dbReference type="GO" id="GO:0032447">
    <property type="term" value="P:protein urmylation"/>
    <property type="evidence" value="ECO:0007669"/>
    <property type="project" value="UniProtKB-UniRule"/>
</dbReference>
<reference evidence="4" key="1">
    <citation type="submission" date="2023-06" db="EMBL/GenBank/DDBJ databases">
        <title>Genome-scale phylogeny and comparative genomics of the fungal order Sordariales.</title>
        <authorList>
            <consortium name="Lawrence Berkeley National Laboratory"/>
            <person name="Hensen N."/>
            <person name="Bonometti L."/>
            <person name="Westerberg I."/>
            <person name="Brannstrom I.O."/>
            <person name="Guillou S."/>
            <person name="Cros-Aarteil S."/>
            <person name="Calhoun S."/>
            <person name="Haridas S."/>
            <person name="Kuo A."/>
            <person name="Mondo S."/>
            <person name="Pangilinan J."/>
            <person name="Riley R."/>
            <person name="Labutti K."/>
            <person name="Andreopoulos B."/>
            <person name="Lipzen A."/>
            <person name="Chen C."/>
            <person name="Yanf M."/>
            <person name="Daum C."/>
            <person name="Ng V."/>
            <person name="Clum A."/>
            <person name="Steindorff A."/>
            <person name="Ohm R."/>
            <person name="Martin F."/>
            <person name="Silar P."/>
            <person name="Natvig D."/>
            <person name="Lalanne C."/>
            <person name="Gautier V."/>
            <person name="Ament-Velasquez S.L."/>
            <person name="Kruys A."/>
            <person name="Hutchinson M.I."/>
            <person name="Powell A.J."/>
            <person name="Barry K."/>
            <person name="Miller A.N."/>
            <person name="Grigoriev I.V."/>
            <person name="Debuchy R."/>
            <person name="Gladieux P."/>
            <person name="Thoren M.H."/>
            <person name="Johannesson H."/>
        </authorList>
    </citation>
    <scope>NUCLEOTIDE SEQUENCE</scope>
    <source>
        <strain evidence="4">SMH2532-1</strain>
    </source>
</reference>
<dbReference type="SUPFAM" id="SSF52402">
    <property type="entry name" value="Adenine nucleotide alpha hydrolases-like"/>
    <property type="match status" value="1"/>
</dbReference>
<name>A0AA39Y666_9PEZI</name>
<dbReference type="AlphaFoldDB" id="A0AA39Y666"/>
<dbReference type="Pfam" id="PF10288">
    <property type="entry name" value="CTU2"/>
    <property type="match status" value="1"/>
</dbReference>
<sequence>MESTPPPTGPAVAGSLTLTRPCAKCRTQEATLDSRSQPVCRACFVKFISGKAMKQIGILGKEIPTTRTNATRRYVLGLSRGVSSTVLLHLLNENVEFALGKARAAPFDLTVIYVDSSCLYGSKNADHDPLAPFRARFPRFTFRSVSIADALGLLGIDWSALPSVDPTLLPEQRIWSFFSALPSAASRADILRLFTRHVLLASARSLDAQALLLGHSTTALAELTLSETAKGRGFSLPWVINDGGVEYPPAGSGSSTEGEDRGRKILVYHPLRDALRKELSVYMTLTEPPLTPFVAEGAVTALDSAVVSHKDLSIEEVMFRYFAEVEESYPSVVANVARTTGKLVRLLGGEDAERKRGCGMCGVPLDGEGDERWRGELGIRGGDEEEKTRGKLCYGCERSTRG</sequence>
<keyword evidence="5" id="KW-1185">Reference proteome</keyword>
<dbReference type="Proteomes" id="UP001174936">
    <property type="component" value="Unassembled WGS sequence"/>
</dbReference>
<keyword evidence="2 3" id="KW-0819">tRNA processing</keyword>
<keyword evidence="1 3" id="KW-0963">Cytoplasm</keyword>
<dbReference type="Gene3D" id="3.40.50.620">
    <property type="entry name" value="HUPs"/>
    <property type="match status" value="1"/>
</dbReference>